<evidence type="ECO:0000256" key="8">
    <source>
        <dbReference type="ARBA" id="ARBA00022777"/>
    </source>
</evidence>
<dbReference type="RefSeq" id="WP_074723095.1">
    <property type="nucleotide sequence ID" value="NZ_CBCRVS010000004.1"/>
</dbReference>
<dbReference type="Pfam" id="PF00512">
    <property type="entry name" value="HisKA"/>
    <property type="match status" value="1"/>
</dbReference>
<evidence type="ECO:0000256" key="1">
    <source>
        <dbReference type="ARBA" id="ARBA00000085"/>
    </source>
</evidence>
<dbReference type="PROSITE" id="PS50109">
    <property type="entry name" value="HIS_KIN"/>
    <property type="match status" value="1"/>
</dbReference>
<comment type="subcellular location">
    <subcellularLocation>
        <location evidence="2">Cell membrane</location>
        <topology evidence="2">Multi-pass membrane protein</topology>
    </subcellularLocation>
</comment>
<proteinExistence type="predicted"/>
<evidence type="ECO:0000256" key="12">
    <source>
        <dbReference type="SAM" id="Phobius"/>
    </source>
</evidence>
<evidence type="ECO:0000256" key="11">
    <source>
        <dbReference type="ARBA" id="ARBA00023136"/>
    </source>
</evidence>
<dbReference type="SMART" id="SM00387">
    <property type="entry name" value="HATPase_c"/>
    <property type="match status" value="1"/>
</dbReference>
<feature type="transmembrane region" description="Helical" evidence="12">
    <location>
        <begin position="161"/>
        <end position="184"/>
    </location>
</feature>
<reference evidence="16" key="1">
    <citation type="submission" date="2016-10" db="EMBL/GenBank/DDBJ databases">
        <authorList>
            <person name="Varghese N."/>
            <person name="Submissions S."/>
        </authorList>
    </citation>
    <scope>NUCLEOTIDE SEQUENCE [LARGE SCALE GENOMIC DNA]</scope>
    <source>
        <strain evidence="16">DSM 15719</strain>
    </source>
</reference>
<dbReference type="PRINTS" id="PR00344">
    <property type="entry name" value="BCTRLSENSOR"/>
</dbReference>
<dbReference type="SUPFAM" id="SSF103190">
    <property type="entry name" value="Sensory domain-like"/>
    <property type="match status" value="1"/>
</dbReference>
<dbReference type="EC" id="2.7.13.3" evidence="3"/>
<keyword evidence="9 12" id="KW-1133">Transmembrane helix</keyword>
<evidence type="ECO:0000256" key="9">
    <source>
        <dbReference type="ARBA" id="ARBA00022989"/>
    </source>
</evidence>
<dbReference type="InterPro" id="IPR036890">
    <property type="entry name" value="HATPase_C_sf"/>
</dbReference>
<protein>
    <recommendedName>
        <fullName evidence="3">histidine kinase</fullName>
        <ecNumber evidence="3">2.7.13.3</ecNumber>
    </recommendedName>
</protein>
<dbReference type="GO" id="GO:0000155">
    <property type="term" value="F:phosphorelay sensor kinase activity"/>
    <property type="evidence" value="ECO:0007669"/>
    <property type="project" value="InterPro"/>
</dbReference>
<dbReference type="CDD" id="cd06225">
    <property type="entry name" value="HAMP"/>
    <property type="match status" value="1"/>
</dbReference>
<dbReference type="InterPro" id="IPR003661">
    <property type="entry name" value="HisK_dim/P_dom"/>
</dbReference>
<accession>A0A1H9JVR5</accession>
<dbReference type="Pfam" id="PF00672">
    <property type="entry name" value="HAMP"/>
    <property type="match status" value="1"/>
</dbReference>
<feature type="domain" description="HAMP" evidence="14">
    <location>
        <begin position="185"/>
        <end position="238"/>
    </location>
</feature>
<dbReference type="PANTHER" id="PTHR45436">
    <property type="entry name" value="SENSOR HISTIDINE KINASE YKOH"/>
    <property type="match status" value="1"/>
</dbReference>
<comment type="catalytic activity">
    <reaction evidence="1">
        <text>ATP + protein L-histidine = ADP + protein N-phospho-L-histidine.</text>
        <dbReference type="EC" id="2.7.13.3"/>
    </reaction>
</comment>
<dbReference type="InterPro" id="IPR005467">
    <property type="entry name" value="His_kinase_dom"/>
</dbReference>
<evidence type="ECO:0000256" key="6">
    <source>
        <dbReference type="ARBA" id="ARBA00022679"/>
    </source>
</evidence>
<keyword evidence="7 12" id="KW-0812">Transmembrane</keyword>
<dbReference type="SUPFAM" id="SSF47384">
    <property type="entry name" value="Homodimeric domain of signal transducing histidine kinase"/>
    <property type="match status" value="1"/>
</dbReference>
<keyword evidence="6" id="KW-0808">Transferase</keyword>
<evidence type="ECO:0000256" key="7">
    <source>
        <dbReference type="ARBA" id="ARBA00022692"/>
    </source>
</evidence>
<dbReference type="PANTHER" id="PTHR45436:SF5">
    <property type="entry name" value="SENSOR HISTIDINE KINASE TRCS"/>
    <property type="match status" value="1"/>
</dbReference>
<dbReference type="InterPro" id="IPR003594">
    <property type="entry name" value="HATPase_dom"/>
</dbReference>
<name>A0A1H9JVR5_FLAFI</name>
<organism evidence="15 16">
    <name type="scientific">Flavobacterium frigoris</name>
    <dbReference type="NCBI Taxonomy" id="229204"/>
    <lineage>
        <taxon>Bacteria</taxon>
        <taxon>Pseudomonadati</taxon>
        <taxon>Bacteroidota</taxon>
        <taxon>Flavobacteriia</taxon>
        <taxon>Flavobacteriales</taxon>
        <taxon>Flavobacteriaceae</taxon>
        <taxon>Flavobacterium</taxon>
    </lineage>
</organism>
<dbReference type="SUPFAM" id="SSF55874">
    <property type="entry name" value="ATPase domain of HSP90 chaperone/DNA topoisomerase II/histidine kinase"/>
    <property type="match status" value="1"/>
</dbReference>
<dbReference type="Gene3D" id="6.10.340.10">
    <property type="match status" value="1"/>
</dbReference>
<keyword evidence="16" id="KW-1185">Reference proteome</keyword>
<keyword evidence="8 15" id="KW-0418">Kinase</keyword>
<dbReference type="SMART" id="SM00388">
    <property type="entry name" value="HisKA"/>
    <property type="match status" value="1"/>
</dbReference>
<dbReference type="PROSITE" id="PS50885">
    <property type="entry name" value="HAMP"/>
    <property type="match status" value="1"/>
</dbReference>
<dbReference type="FunFam" id="3.30.565.10:FF:000006">
    <property type="entry name" value="Sensor histidine kinase WalK"/>
    <property type="match status" value="1"/>
</dbReference>
<dbReference type="InterPro" id="IPR029151">
    <property type="entry name" value="Sensor-like_sf"/>
</dbReference>
<feature type="transmembrane region" description="Helical" evidence="12">
    <location>
        <begin position="12"/>
        <end position="34"/>
    </location>
</feature>
<dbReference type="EMBL" id="FOFZ01000005">
    <property type="protein sequence ID" value="SEQ90892.1"/>
    <property type="molecule type" value="Genomic_DNA"/>
</dbReference>
<dbReference type="InterPro" id="IPR003660">
    <property type="entry name" value="HAMP_dom"/>
</dbReference>
<keyword evidence="4" id="KW-1003">Cell membrane</keyword>
<keyword evidence="5" id="KW-0597">Phosphoprotein</keyword>
<gene>
    <name evidence="15" type="ORF">SAMN05444355_10573</name>
</gene>
<sequence length="458" mass="52545">MKLSFKKRIATYNLIAIATLTAIAFIAIYGVVYYTSYKHLDDDIITEKAEVFSNLDWDDETIIMNKMPEWEESEHKQIEVNPTFIQIVDLNGETIFKSANLQENHFLFNPKNKTTVFYNATIKYQKIRQGQFPVFNDNNKIIGQLTIGISQQESYNVLHNLMIVLIVTYLFIISILYFIMIFVASKAIAPIHQLIQSASQINYANINSRLPLPENEDEIHQLATTINELLSRLESSFYQQKQFTSDASHEMQTPLAAIKGIIEVLLRKPRTAERYEEKMQEVLLQTNRLSQLYAQLLQLARLESSVLVANKEKIFLKTTVRKMLKTHDEIIRNNNIKIHDNIPPEAVVWADILLLEIIIDNLISNAIKYNKIDGAIFFNWIELTKTLRITDEGIGIDTHQLPLLFNRFYRADDSRSAQIPGNGLGLSIAKRLCDAQNITLTVTSVKGQGTTFQLQFPT</sequence>
<dbReference type="SMART" id="SM00304">
    <property type="entry name" value="HAMP"/>
    <property type="match status" value="1"/>
</dbReference>
<dbReference type="SUPFAM" id="SSF158472">
    <property type="entry name" value="HAMP domain-like"/>
    <property type="match status" value="1"/>
</dbReference>
<feature type="domain" description="Histidine kinase" evidence="13">
    <location>
        <begin position="246"/>
        <end position="458"/>
    </location>
</feature>
<dbReference type="InterPro" id="IPR050428">
    <property type="entry name" value="TCS_sensor_his_kinase"/>
</dbReference>
<dbReference type="InterPro" id="IPR036097">
    <property type="entry name" value="HisK_dim/P_sf"/>
</dbReference>
<keyword evidence="11 12" id="KW-0472">Membrane</keyword>
<evidence type="ECO:0000313" key="16">
    <source>
        <dbReference type="Proteomes" id="UP000183658"/>
    </source>
</evidence>
<evidence type="ECO:0000256" key="10">
    <source>
        <dbReference type="ARBA" id="ARBA00023012"/>
    </source>
</evidence>
<dbReference type="Pfam" id="PF02518">
    <property type="entry name" value="HATPase_c"/>
    <property type="match status" value="1"/>
</dbReference>
<evidence type="ECO:0000259" key="14">
    <source>
        <dbReference type="PROSITE" id="PS50885"/>
    </source>
</evidence>
<dbReference type="GO" id="GO:0005886">
    <property type="term" value="C:plasma membrane"/>
    <property type="evidence" value="ECO:0007669"/>
    <property type="project" value="UniProtKB-SubCell"/>
</dbReference>
<evidence type="ECO:0000256" key="4">
    <source>
        <dbReference type="ARBA" id="ARBA00022475"/>
    </source>
</evidence>
<dbReference type="Gene3D" id="3.30.565.10">
    <property type="entry name" value="Histidine kinase-like ATPase, C-terminal domain"/>
    <property type="match status" value="1"/>
</dbReference>
<evidence type="ECO:0000259" key="13">
    <source>
        <dbReference type="PROSITE" id="PS50109"/>
    </source>
</evidence>
<dbReference type="InterPro" id="IPR004358">
    <property type="entry name" value="Sig_transdc_His_kin-like_C"/>
</dbReference>
<dbReference type="CDD" id="cd00082">
    <property type="entry name" value="HisKA"/>
    <property type="match status" value="1"/>
</dbReference>
<dbReference type="Gene3D" id="1.10.287.130">
    <property type="match status" value="1"/>
</dbReference>
<dbReference type="OrthoDB" id="594725at2"/>
<evidence type="ECO:0000313" key="15">
    <source>
        <dbReference type="EMBL" id="SEQ90892.1"/>
    </source>
</evidence>
<evidence type="ECO:0000256" key="2">
    <source>
        <dbReference type="ARBA" id="ARBA00004651"/>
    </source>
</evidence>
<dbReference type="CDD" id="cd00075">
    <property type="entry name" value="HATPase"/>
    <property type="match status" value="1"/>
</dbReference>
<evidence type="ECO:0000256" key="5">
    <source>
        <dbReference type="ARBA" id="ARBA00022553"/>
    </source>
</evidence>
<dbReference type="AlphaFoldDB" id="A0A1H9JVR5"/>
<dbReference type="Proteomes" id="UP000183658">
    <property type="component" value="Unassembled WGS sequence"/>
</dbReference>
<keyword evidence="10" id="KW-0902">Two-component regulatory system</keyword>
<evidence type="ECO:0000256" key="3">
    <source>
        <dbReference type="ARBA" id="ARBA00012438"/>
    </source>
</evidence>